<dbReference type="EMBL" id="CCKQ01017731">
    <property type="protein sequence ID" value="CDW89626.1"/>
    <property type="molecule type" value="Genomic_DNA"/>
</dbReference>
<evidence type="ECO:0000256" key="2">
    <source>
        <dbReference type="ARBA" id="ARBA00007675"/>
    </source>
</evidence>
<dbReference type="InterPro" id="IPR009083">
    <property type="entry name" value="TFIIA_a-hlx"/>
</dbReference>
<protein>
    <recommendedName>
        <fullName evidence="11">Transcription initiation factor IIA subunit 2</fullName>
    </recommendedName>
</protein>
<keyword evidence="5" id="KW-0539">Nucleus</keyword>
<dbReference type="AlphaFoldDB" id="A0A078B5X0"/>
<dbReference type="GO" id="GO:0006367">
    <property type="term" value="P:transcription initiation at RNA polymerase II promoter"/>
    <property type="evidence" value="ECO:0007669"/>
    <property type="project" value="InterPro"/>
</dbReference>
<dbReference type="Gene3D" id="2.30.18.10">
    <property type="entry name" value="Transcription factor IIA (TFIIA), beta-barrel domain"/>
    <property type="match status" value="1"/>
</dbReference>
<evidence type="ECO:0000256" key="1">
    <source>
        <dbReference type="ARBA" id="ARBA00004123"/>
    </source>
</evidence>
<dbReference type="Pfam" id="PF02751">
    <property type="entry name" value="TFIIA_gamma_C"/>
    <property type="match status" value="1"/>
</dbReference>
<reference evidence="9 10" key="1">
    <citation type="submission" date="2014-06" db="EMBL/GenBank/DDBJ databases">
        <authorList>
            <person name="Swart Estienne"/>
        </authorList>
    </citation>
    <scope>NUCLEOTIDE SEQUENCE [LARGE SCALE GENOMIC DNA]</scope>
    <source>
        <strain evidence="9 10">130c</strain>
    </source>
</reference>
<evidence type="ECO:0008006" key="11">
    <source>
        <dbReference type="Google" id="ProtNLM"/>
    </source>
</evidence>
<dbReference type="SUPFAM" id="SSF47396">
    <property type="entry name" value="Transcription factor IIA (TFIIA), alpha-helical domain"/>
    <property type="match status" value="1"/>
</dbReference>
<comment type="similarity">
    <text evidence="2">Belongs to the TFIIA subunit 2 family.</text>
</comment>
<keyword evidence="4" id="KW-0804">Transcription</keyword>
<feature type="region of interest" description="Disordered" evidence="6">
    <location>
        <begin position="98"/>
        <end position="130"/>
    </location>
</feature>
<evidence type="ECO:0000256" key="4">
    <source>
        <dbReference type="ARBA" id="ARBA00023163"/>
    </source>
</evidence>
<dbReference type="GO" id="GO:0005672">
    <property type="term" value="C:transcription factor TFIIA complex"/>
    <property type="evidence" value="ECO:0007669"/>
    <property type="project" value="InterPro"/>
</dbReference>
<evidence type="ECO:0000256" key="6">
    <source>
        <dbReference type="SAM" id="MobiDB-lite"/>
    </source>
</evidence>
<accession>A0A078B5X0</accession>
<keyword evidence="10" id="KW-1185">Reference proteome</keyword>
<feature type="compositionally biased region" description="Basic and acidic residues" evidence="6">
    <location>
        <begin position="102"/>
        <end position="113"/>
    </location>
</feature>
<evidence type="ECO:0000313" key="10">
    <source>
        <dbReference type="Proteomes" id="UP000039865"/>
    </source>
</evidence>
<name>A0A078B5X0_STYLE</name>
<dbReference type="Pfam" id="PF02268">
    <property type="entry name" value="TFIIA_gamma_N"/>
    <property type="match status" value="1"/>
</dbReference>
<dbReference type="SUPFAM" id="SSF50784">
    <property type="entry name" value="Transcription factor IIA (TFIIA), beta-barrel domain"/>
    <property type="match status" value="1"/>
</dbReference>
<dbReference type="OrthoDB" id="586585at2759"/>
<organism evidence="9 10">
    <name type="scientific">Stylonychia lemnae</name>
    <name type="common">Ciliate</name>
    <dbReference type="NCBI Taxonomy" id="5949"/>
    <lineage>
        <taxon>Eukaryota</taxon>
        <taxon>Sar</taxon>
        <taxon>Alveolata</taxon>
        <taxon>Ciliophora</taxon>
        <taxon>Intramacronucleata</taxon>
        <taxon>Spirotrichea</taxon>
        <taxon>Stichotrichia</taxon>
        <taxon>Sporadotrichida</taxon>
        <taxon>Oxytrichidae</taxon>
        <taxon>Stylonychinae</taxon>
        <taxon>Stylonychia</taxon>
    </lineage>
</organism>
<gene>
    <name evidence="9" type="primary">Contig10607.g533</name>
    <name evidence="9" type="ORF">STYLEM_18760</name>
</gene>
<dbReference type="InterPro" id="IPR015872">
    <property type="entry name" value="TFIIA_gsu_N"/>
</dbReference>
<evidence type="ECO:0000256" key="5">
    <source>
        <dbReference type="ARBA" id="ARBA00023242"/>
    </source>
</evidence>
<sequence>MSQLTIYRDTTVGSALKDALKELENQIGEELISKVMESFDQIICQKFNELESHQKVELTGKCISYNNCDDVWLFLLDNCQIKQDGQINESSNHCRIVATDTQNREGQRREPVSRGRRNNPSNQRRNANRR</sequence>
<dbReference type="Gene3D" id="1.10.287.190">
    <property type="entry name" value="Transcription factor IIA gamma subunit, alpha-helical domain"/>
    <property type="match status" value="1"/>
</dbReference>
<evidence type="ECO:0000259" key="7">
    <source>
        <dbReference type="Pfam" id="PF02268"/>
    </source>
</evidence>
<keyword evidence="3" id="KW-0805">Transcription regulation</keyword>
<comment type="subcellular location">
    <subcellularLocation>
        <location evidence="1">Nucleus</location>
    </subcellularLocation>
</comment>
<dbReference type="InterPro" id="IPR009088">
    <property type="entry name" value="TFIIA_b-brl"/>
</dbReference>
<dbReference type="Proteomes" id="UP000039865">
    <property type="component" value="Unassembled WGS sequence"/>
</dbReference>
<dbReference type="PANTHER" id="PTHR10966">
    <property type="entry name" value="TRANSCRIPTION INITIATION FACTOR IIA SUBUNIT 2"/>
    <property type="match status" value="1"/>
</dbReference>
<dbReference type="InterPro" id="IPR003194">
    <property type="entry name" value="TFIIA_gsu"/>
</dbReference>
<dbReference type="InParanoid" id="A0A078B5X0"/>
<feature type="domain" description="Transcription initiation factor IIA gamma subunit N-terminal" evidence="7">
    <location>
        <begin position="5"/>
        <end position="45"/>
    </location>
</feature>
<feature type="compositionally biased region" description="Polar residues" evidence="6">
    <location>
        <begin position="118"/>
        <end position="130"/>
    </location>
</feature>
<proteinExistence type="inferred from homology"/>
<feature type="domain" description="Transcription initiation factor IIA gamma subunit C-terminal" evidence="8">
    <location>
        <begin position="60"/>
        <end position="100"/>
    </location>
</feature>
<evidence type="ECO:0000256" key="3">
    <source>
        <dbReference type="ARBA" id="ARBA00023015"/>
    </source>
</evidence>
<dbReference type="InterPro" id="IPR015871">
    <property type="entry name" value="TFIIA_gsu_C"/>
</dbReference>
<evidence type="ECO:0000259" key="8">
    <source>
        <dbReference type="Pfam" id="PF02751"/>
    </source>
</evidence>
<evidence type="ECO:0000313" key="9">
    <source>
        <dbReference type="EMBL" id="CDW89626.1"/>
    </source>
</evidence>